<dbReference type="EMBL" id="FITM01000027">
    <property type="protein sequence ID" value="SAY38394.1"/>
    <property type="molecule type" value="Genomic_DNA"/>
</dbReference>
<protein>
    <submittedName>
        <fullName evidence="1">Uncharacterized protein</fullName>
    </submittedName>
</protein>
<dbReference type="AlphaFoldDB" id="A0A171DF11"/>
<keyword evidence="2" id="KW-1185">Reference proteome</keyword>
<organism evidence="1 2">
    <name type="scientific">Candidatus Synechococcus spongiarum</name>
    <dbReference type="NCBI Taxonomy" id="431041"/>
    <lineage>
        <taxon>Bacteria</taxon>
        <taxon>Bacillati</taxon>
        <taxon>Cyanobacteriota</taxon>
        <taxon>Cyanophyceae</taxon>
        <taxon>Synechococcales</taxon>
        <taxon>Synechococcaceae</taxon>
        <taxon>Synechococcus</taxon>
    </lineage>
</organism>
<name>A0A171DF11_9SYNE</name>
<reference evidence="2" key="1">
    <citation type="submission" date="2016-02" db="EMBL/GenBank/DDBJ databases">
        <authorList>
            <person name="liu f."/>
        </authorList>
    </citation>
    <scope>NUCLEOTIDE SEQUENCE [LARGE SCALE GENOMIC DNA]</scope>
</reference>
<accession>A0A171DF11</accession>
<evidence type="ECO:0000313" key="2">
    <source>
        <dbReference type="Proteomes" id="UP000182631"/>
    </source>
</evidence>
<sequence length="55" mass="6207">MPVEALDNAKMEGYRNRQWSILGLPQCFSRTRPADWGNAQADQFLPAPQLPGYPC</sequence>
<evidence type="ECO:0000313" key="1">
    <source>
        <dbReference type="EMBL" id="SAY38394.1"/>
    </source>
</evidence>
<dbReference type="Proteomes" id="UP000182631">
    <property type="component" value="Unassembled WGS sequence"/>
</dbReference>
<proteinExistence type="predicted"/>
<gene>
    <name evidence="1" type="ORF">FLM9_252</name>
</gene>